<accession>A0A377TQH0</accession>
<dbReference type="Proteomes" id="UP000254938">
    <property type="component" value="Unassembled WGS sequence"/>
</dbReference>
<dbReference type="EMBL" id="UGKQ01000007">
    <property type="protein sequence ID" value="STS81955.1"/>
    <property type="molecule type" value="Genomic_DNA"/>
</dbReference>
<reference evidence="1 2" key="1">
    <citation type="submission" date="2018-06" db="EMBL/GenBank/DDBJ databases">
        <authorList>
            <consortium name="Pathogen Informatics"/>
            <person name="Doyle S."/>
        </authorList>
    </citation>
    <scope>NUCLEOTIDE SEQUENCE [LARGE SCALE GENOMIC DNA]</scope>
    <source>
        <strain evidence="1 2">NCTC9140</strain>
    </source>
</reference>
<dbReference type="AlphaFoldDB" id="A0A377TQH0"/>
<organism evidence="1 2">
    <name type="scientific">Klebsiella pneumoniae</name>
    <dbReference type="NCBI Taxonomy" id="573"/>
    <lineage>
        <taxon>Bacteria</taxon>
        <taxon>Pseudomonadati</taxon>
        <taxon>Pseudomonadota</taxon>
        <taxon>Gammaproteobacteria</taxon>
        <taxon>Enterobacterales</taxon>
        <taxon>Enterobacteriaceae</taxon>
        <taxon>Klebsiella/Raoultella group</taxon>
        <taxon>Klebsiella</taxon>
        <taxon>Klebsiella pneumoniae complex</taxon>
    </lineage>
</organism>
<gene>
    <name evidence="1" type="ORF">NCTC9140_03700</name>
</gene>
<evidence type="ECO:0000313" key="1">
    <source>
        <dbReference type="EMBL" id="STS81955.1"/>
    </source>
</evidence>
<sequence>MGSGIGSLSVSQLLAATDEMLQAAVPGKLTIATTPRPLQEIAAAWPQDDSQKRTVFTLG</sequence>
<proteinExistence type="predicted"/>
<protein>
    <submittedName>
        <fullName evidence="1">Quinone oxidoreductase</fullName>
    </submittedName>
</protein>
<evidence type="ECO:0000313" key="2">
    <source>
        <dbReference type="Proteomes" id="UP000254938"/>
    </source>
</evidence>
<name>A0A377TQH0_KLEPN</name>